<comment type="caution">
    <text evidence="2">The sequence shown here is derived from an EMBL/GenBank/DDBJ whole genome shotgun (WGS) entry which is preliminary data.</text>
</comment>
<evidence type="ECO:0000256" key="1">
    <source>
        <dbReference type="SAM" id="MobiDB-lite"/>
    </source>
</evidence>
<evidence type="ECO:0000313" key="3">
    <source>
        <dbReference type="Proteomes" id="UP000465305"/>
    </source>
</evidence>
<feature type="compositionally biased region" description="Low complexity" evidence="1">
    <location>
        <begin position="82"/>
        <end position="98"/>
    </location>
</feature>
<feature type="compositionally biased region" description="Pro residues" evidence="1">
    <location>
        <begin position="108"/>
        <end position="121"/>
    </location>
</feature>
<dbReference type="AlphaFoldDB" id="A0A7I9Y3X8"/>
<sequence>MPKATDRAALVDLIENALTTELVHPGTGDGPVALPLPMFRNSTMPGEMARHFAEEAGLPHANAAKLVAEALVDLLASAGETGTAAAGTPAKAATSSPPATRPPRRHPVAPPAAAPEPPPTAPDRQAAGPITATVNGETVMTDLADLQKFSADVQPGSRPPFWKKILIMAALEGVTRQAFRRIDITTDDDGGFTMRASVNDEAAQANIS</sequence>
<accession>A0A7I9Y3X8</accession>
<dbReference type="RefSeq" id="WP_083037674.1">
    <property type="nucleotide sequence ID" value="NZ_BLKY01000001.1"/>
</dbReference>
<dbReference type="Proteomes" id="UP000465305">
    <property type="component" value="Unassembled WGS sequence"/>
</dbReference>
<feature type="region of interest" description="Disordered" evidence="1">
    <location>
        <begin position="82"/>
        <end position="127"/>
    </location>
</feature>
<organism evidence="2 3">
    <name type="scientific">Mycolicibacter algericus</name>
    <name type="common">Mycobacterium algericum</name>
    <dbReference type="NCBI Taxonomy" id="1288388"/>
    <lineage>
        <taxon>Bacteria</taxon>
        <taxon>Bacillati</taxon>
        <taxon>Actinomycetota</taxon>
        <taxon>Actinomycetes</taxon>
        <taxon>Mycobacteriales</taxon>
        <taxon>Mycobacteriaceae</taxon>
        <taxon>Mycolicibacter</taxon>
    </lineage>
</organism>
<name>A0A7I9Y3X8_MYCAL</name>
<evidence type="ECO:0000313" key="2">
    <source>
        <dbReference type="EMBL" id="GFG83375.1"/>
    </source>
</evidence>
<protein>
    <submittedName>
        <fullName evidence="2">Uncharacterized protein</fullName>
    </submittedName>
</protein>
<reference evidence="2 3" key="1">
    <citation type="journal article" date="2019" name="Emerg. Microbes Infect.">
        <title>Comprehensive subspecies identification of 175 nontuberculous mycobacteria species based on 7547 genomic profiles.</title>
        <authorList>
            <person name="Matsumoto Y."/>
            <person name="Kinjo T."/>
            <person name="Motooka D."/>
            <person name="Nabeya D."/>
            <person name="Jung N."/>
            <person name="Uechi K."/>
            <person name="Horii T."/>
            <person name="Iida T."/>
            <person name="Fujita J."/>
            <person name="Nakamura S."/>
        </authorList>
    </citation>
    <scope>NUCLEOTIDE SEQUENCE [LARGE SCALE GENOMIC DNA]</scope>
    <source>
        <strain evidence="2 3">JCM 30723</strain>
    </source>
</reference>
<dbReference type="EMBL" id="BLKY01000001">
    <property type="protein sequence ID" value="GFG83375.1"/>
    <property type="molecule type" value="Genomic_DNA"/>
</dbReference>
<gene>
    <name evidence="2" type="ORF">MALGJ_00510</name>
</gene>
<proteinExistence type="predicted"/>